<feature type="transmembrane region" description="Helical" evidence="2">
    <location>
        <begin position="125"/>
        <end position="146"/>
    </location>
</feature>
<feature type="compositionally biased region" description="Low complexity" evidence="1">
    <location>
        <begin position="39"/>
        <end position="68"/>
    </location>
</feature>
<keyword evidence="2" id="KW-0812">Transmembrane</keyword>
<organism evidence="3 4">
    <name type="scientific">Candidatus Mesenet longicola</name>
    <dbReference type="NCBI Taxonomy" id="1892558"/>
    <lineage>
        <taxon>Bacteria</taxon>
        <taxon>Pseudomonadati</taxon>
        <taxon>Pseudomonadota</taxon>
        <taxon>Alphaproteobacteria</taxon>
        <taxon>Rickettsiales</taxon>
        <taxon>Anaplasmataceae</taxon>
        <taxon>Candidatus Mesenet</taxon>
    </lineage>
</organism>
<proteinExistence type="predicted"/>
<dbReference type="AlphaFoldDB" id="A0A8J3HNQ7"/>
<feature type="region of interest" description="Disordered" evidence="1">
    <location>
        <begin position="329"/>
        <end position="349"/>
    </location>
</feature>
<feature type="transmembrane region" description="Helical" evidence="2">
    <location>
        <begin position="167"/>
        <end position="190"/>
    </location>
</feature>
<name>A0A8J3HNQ7_9RICK</name>
<feature type="region of interest" description="Disordered" evidence="1">
    <location>
        <begin position="279"/>
        <end position="308"/>
    </location>
</feature>
<evidence type="ECO:0000313" key="4">
    <source>
        <dbReference type="Proteomes" id="UP000637906"/>
    </source>
</evidence>
<evidence type="ECO:0000256" key="2">
    <source>
        <dbReference type="SAM" id="Phobius"/>
    </source>
</evidence>
<keyword evidence="4" id="KW-1185">Reference proteome</keyword>
<feature type="region of interest" description="Disordered" evidence="1">
    <location>
        <begin position="38"/>
        <end position="73"/>
    </location>
</feature>
<accession>A0A8J3HNQ7</accession>
<reference evidence="3 4" key="1">
    <citation type="journal article" date="2021" name="Microb. Ecol.">
        <title>Candidatus Mesenet longicola: Novel Endosymbionts of Brontispa longissima that Induce Cytoplasmic Incompatibility.</title>
        <authorList>
            <person name="Takano S."/>
            <person name="Gotoh Y."/>
            <person name="Hayashi T."/>
        </authorList>
    </citation>
    <scope>NUCLEOTIDE SEQUENCE [LARGE SCALE GENOMIC DNA]</scope>
    <source>
        <strain evidence="3">L5</strain>
    </source>
</reference>
<keyword evidence="2" id="KW-1133">Transmembrane helix</keyword>
<sequence>MRGEELKKYLREGGYKYLDAGHSKKGLGQYLSRHYTEYQNNGSNQGQQQVPSGNNSQNQQQTSGNTSQATPNASTQPIIIEHKSRFDFWDIMLLSCLWGRGGNTTIINNYAPGTNRGSNGSDNSVLGPCIAAFCLIFATVASYFLLSYAAYKIKNAKLENNKHSIPAAIGLGVFSFSVSATLILLLTGMIVPNLERAMGISSGAFTGFQVITGLNAVIFGLGAVLFFYLAIDKASKKALVDREVNLIINCGRCSPNHGTSGGQYRGQQFPQNEQYQMRPDQHFTPTQPNQQYPSAPPQPPSYEESMYNDQFYTQSGASGYNHEYQFQQYPQSYLNNPGSAQYSDKSPLL</sequence>
<dbReference type="Proteomes" id="UP000637906">
    <property type="component" value="Unassembled WGS sequence"/>
</dbReference>
<evidence type="ECO:0000313" key="3">
    <source>
        <dbReference type="EMBL" id="GHM59244.1"/>
    </source>
</evidence>
<protein>
    <submittedName>
        <fullName evidence="3">Uncharacterized protein</fullName>
    </submittedName>
</protein>
<gene>
    <name evidence="3" type="ORF">sL5_02370</name>
</gene>
<dbReference type="EMBL" id="BNGU01000006">
    <property type="protein sequence ID" value="GHM59244.1"/>
    <property type="molecule type" value="Genomic_DNA"/>
</dbReference>
<comment type="caution">
    <text evidence="3">The sequence shown here is derived from an EMBL/GenBank/DDBJ whole genome shotgun (WGS) entry which is preliminary data.</text>
</comment>
<keyword evidence="2" id="KW-0472">Membrane</keyword>
<feature type="transmembrane region" description="Helical" evidence="2">
    <location>
        <begin position="210"/>
        <end position="231"/>
    </location>
</feature>
<evidence type="ECO:0000256" key="1">
    <source>
        <dbReference type="SAM" id="MobiDB-lite"/>
    </source>
</evidence>